<name>A0A926UQW1_9CYAN</name>
<comment type="caution">
    <text evidence="2">The sequence shown here is derived from an EMBL/GenBank/DDBJ whole genome shotgun (WGS) entry which is preliminary data.</text>
</comment>
<organism evidence="2 3">
    <name type="scientific">Pseudanabaena cinerea FACHB-1277</name>
    <dbReference type="NCBI Taxonomy" id="2949581"/>
    <lineage>
        <taxon>Bacteria</taxon>
        <taxon>Bacillati</taxon>
        <taxon>Cyanobacteriota</taxon>
        <taxon>Cyanophyceae</taxon>
        <taxon>Pseudanabaenales</taxon>
        <taxon>Pseudanabaenaceae</taxon>
        <taxon>Pseudanabaena</taxon>
        <taxon>Pseudanabaena cinerea</taxon>
    </lineage>
</organism>
<protein>
    <recommendedName>
        <fullName evidence="4">ATP-dependent Zn protease</fullName>
    </recommendedName>
</protein>
<feature type="transmembrane region" description="Helical" evidence="1">
    <location>
        <begin position="7"/>
        <end position="26"/>
    </location>
</feature>
<feature type="transmembrane region" description="Helical" evidence="1">
    <location>
        <begin position="32"/>
        <end position="51"/>
    </location>
</feature>
<evidence type="ECO:0000313" key="3">
    <source>
        <dbReference type="Proteomes" id="UP000631421"/>
    </source>
</evidence>
<dbReference type="GO" id="GO:0004222">
    <property type="term" value="F:metalloendopeptidase activity"/>
    <property type="evidence" value="ECO:0007669"/>
    <property type="project" value="InterPro"/>
</dbReference>
<keyword evidence="3" id="KW-1185">Reference proteome</keyword>
<proteinExistence type="predicted"/>
<gene>
    <name evidence="2" type="ORF">H6F44_03250</name>
</gene>
<dbReference type="AlphaFoldDB" id="A0A926UQW1"/>
<evidence type="ECO:0000256" key="1">
    <source>
        <dbReference type="SAM" id="Phobius"/>
    </source>
</evidence>
<dbReference type="GO" id="GO:0004176">
    <property type="term" value="F:ATP-dependent peptidase activity"/>
    <property type="evidence" value="ECO:0007669"/>
    <property type="project" value="InterPro"/>
</dbReference>
<dbReference type="PANTHER" id="PTHR33471">
    <property type="entry name" value="ATP-DEPENDENT ZINC METALLOPROTEASE-RELATED"/>
    <property type="match status" value="1"/>
</dbReference>
<dbReference type="InterPro" id="IPR037219">
    <property type="entry name" value="Peptidase_M41-like"/>
</dbReference>
<keyword evidence="1" id="KW-1133">Transmembrane helix</keyword>
<reference evidence="2" key="1">
    <citation type="journal article" date="2015" name="ISME J.">
        <title>Draft Genome Sequence of Streptomyces incarnatus NRRL8089, which Produces the Nucleoside Antibiotic Sinefungin.</title>
        <authorList>
            <person name="Oshima K."/>
            <person name="Hattori M."/>
            <person name="Shimizu H."/>
            <person name="Fukuda K."/>
            <person name="Nemoto M."/>
            <person name="Inagaki K."/>
            <person name="Tamura T."/>
        </authorList>
    </citation>
    <scope>NUCLEOTIDE SEQUENCE</scope>
    <source>
        <strain evidence="2">FACHB-1277</strain>
    </source>
</reference>
<dbReference type="GO" id="GO:0006508">
    <property type="term" value="P:proteolysis"/>
    <property type="evidence" value="ECO:0007669"/>
    <property type="project" value="InterPro"/>
</dbReference>
<evidence type="ECO:0008006" key="4">
    <source>
        <dbReference type="Google" id="ProtNLM"/>
    </source>
</evidence>
<dbReference type="Proteomes" id="UP000631421">
    <property type="component" value="Unassembled WGS sequence"/>
</dbReference>
<dbReference type="RefSeq" id="WP_190349485.1">
    <property type="nucleotide sequence ID" value="NZ_JACJPY010000006.1"/>
</dbReference>
<evidence type="ECO:0000313" key="2">
    <source>
        <dbReference type="EMBL" id="MBD2149146.1"/>
    </source>
</evidence>
<keyword evidence="1" id="KW-0472">Membrane</keyword>
<sequence length="241" mass="26216">MNLTATDLLAIAIFTITMMSLVGTMIGLPPTVPAAIAISLLTLWGIDLGIWQGKLGAYFQVWLRARSPKYRERVTYHEAGHFLAAHLLGFQVTSYAIAGVVVKSLGEVLADDNFQGMEGGVEMVIPSENQEQSISSLIKQSVHWLDRFCTVAMAGIAAEQVMCEGETEGGMDDLQKLRKAIAHLPNPMTQERWALLNAKNLLSDRRAILVELAAKMQTGASVSDCCQAIDQAIEQATELKA</sequence>
<keyword evidence="1" id="KW-0812">Transmembrane</keyword>
<dbReference type="EMBL" id="JACJPY010000006">
    <property type="protein sequence ID" value="MBD2149146.1"/>
    <property type="molecule type" value="Genomic_DNA"/>
</dbReference>
<dbReference type="SUPFAM" id="SSF140990">
    <property type="entry name" value="FtsH protease domain-like"/>
    <property type="match status" value="1"/>
</dbReference>
<dbReference type="GO" id="GO:0005524">
    <property type="term" value="F:ATP binding"/>
    <property type="evidence" value="ECO:0007669"/>
    <property type="project" value="InterPro"/>
</dbReference>
<reference evidence="2" key="2">
    <citation type="submission" date="2020-08" db="EMBL/GenBank/DDBJ databases">
        <authorList>
            <person name="Chen M."/>
            <person name="Teng W."/>
            <person name="Zhao L."/>
            <person name="Hu C."/>
            <person name="Zhou Y."/>
            <person name="Han B."/>
            <person name="Song L."/>
            <person name="Shu W."/>
        </authorList>
    </citation>
    <scope>NUCLEOTIDE SEQUENCE</scope>
    <source>
        <strain evidence="2">FACHB-1277</strain>
    </source>
</reference>
<accession>A0A926UQW1</accession>
<dbReference type="PANTHER" id="PTHR33471:SF7">
    <property type="entry name" value="ATP-DEPENDENT ZINC METALLOPROTEASE-RELATED"/>
    <property type="match status" value="1"/>
</dbReference>
<dbReference type="Gene3D" id="1.20.58.760">
    <property type="entry name" value="Peptidase M41"/>
    <property type="match status" value="1"/>
</dbReference>